<dbReference type="OrthoDB" id="70945at2759"/>
<sequence>MTATTKKCLKLHKLFVAELARSSQLETEGSRVLSSLANVSQRIPILLKDDDNSKVMGVLQFSCSSQALLLQKHFLALETSYGFLTTILRDYQEMLRHLRSFTNECVTLVDQHITNDGDSTEDESAAMTFSMKLQEWMETVLTMFEHEVLRKSSLVANLEYSDLNRLTTASKQWKANGRMGNIDYDYVQTGLPMPKNLDSRAINSDNNEIVTKKRKKKKKKAIKGQN</sequence>
<evidence type="ECO:0000313" key="3">
    <source>
        <dbReference type="Proteomes" id="UP000054928"/>
    </source>
</evidence>
<proteinExistence type="predicted"/>
<evidence type="ECO:0000256" key="1">
    <source>
        <dbReference type="SAM" id="MobiDB-lite"/>
    </source>
</evidence>
<dbReference type="AlphaFoldDB" id="A0A0P1AM42"/>
<dbReference type="GeneID" id="36407549"/>
<dbReference type="EMBL" id="CCYD01000610">
    <property type="protein sequence ID" value="CEG42200.1"/>
    <property type="molecule type" value="Genomic_DNA"/>
</dbReference>
<feature type="region of interest" description="Disordered" evidence="1">
    <location>
        <begin position="204"/>
        <end position="226"/>
    </location>
</feature>
<dbReference type="RefSeq" id="XP_024578569.1">
    <property type="nucleotide sequence ID" value="XM_024728054.1"/>
</dbReference>
<name>A0A0P1AM42_PLAHL</name>
<dbReference type="OMA" id="CDAIERQ"/>
<accession>A0A0P1AM42</accession>
<dbReference type="Proteomes" id="UP000054928">
    <property type="component" value="Unassembled WGS sequence"/>
</dbReference>
<evidence type="ECO:0000313" key="2">
    <source>
        <dbReference type="EMBL" id="CEG42200.1"/>
    </source>
</evidence>
<reference evidence="3" key="1">
    <citation type="submission" date="2014-09" db="EMBL/GenBank/DDBJ databases">
        <authorList>
            <person name="Sharma Rahul"/>
            <person name="Thines Marco"/>
        </authorList>
    </citation>
    <scope>NUCLEOTIDE SEQUENCE [LARGE SCALE GENOMIC DNA]</scope>
</reference>
<keyword evidence="3" id="KW-1185">Reference proteome</keyword>
<protein>
    <submittedName>
        <fullName evidence="2">Uncharacterized protein</fullName>
    </submittedName>
</protein>
<organism evidence="2 3">
    <name type="scientific">Plasmopara halstedii</name>
    <name type="common">Downy mildew of sunflower</name>
    <dbReference type="NCBI Taxonomy" id="4781"/>
    <lineage>
        <taxon>Eukaryota</taxon>
        <taxon>Sar</taxon>
        <taxon>Stramenopiles</taxon>
        <taxon>Oomycota</taxon>
        <taxon>Peronosporomycetes</taxon>
        <taxon>Peronosporales</taxon>
        <taxon>Peronosporaceae</taxon>
        <taxon>Plasmopara</taxon>
    </lineage>
</organism>
<feature type="compositionally biased region" description="Basic residues" evidence="1">
    <location>
        <begin position="212"/>
        <end position="226"/>
    </location>
</feature>